<proteinExistence type="predicted"/>
<accession>A0AAW2XR13</accession>
<sequence length="109" mass="12676">MDSGYAKVAWRDVCLPMEEGEHGRDIQALNYGLMCRRLWDIVVGRSNSIWVSWVTHYRLRSSFIWTVNIRAGSWAWRKLIRLRILAVAKCAGRYVDSVLPINDEPVKPE</sequence>
<protein>
    <submittedName>
        <fullName evidence="1">Uncharacterized protein</fullName>
    </submittedName>
</protein>
<name>A0AAW2XR13_9LAMI</name>
<comment type="caution">
    <text evidence="1">The sequence shown here is derived from an EMBL/GenBank/DDBJ whole genome shotgun (WGS) entry which is preliminary data.</text>
</comment>
<dbReference type="EMBL" id="JACGWN010000003">
    <property type="protein sequence ID" value="KAL0455372.1"/>
    <property type="molecule type" value="Genomic_DNA"/>
</dbReference>
<dbReference type="AlphaFoldDB" id="A0AAW2XR13"/>
<evidence type="ECO:0000313" key="1">
    <source>
        <dbReference type="EMBL" id="KAL0455372.1"/>
    </source>
</evidence>
<gene>
    <name evidence="1" type="ORF">Slati_0876400</name>
</gene>
<reference evidence="1" key="1">
    <citation type="submission" date="2020-06" db="EMBL/GenBank/DDBJ databases">
        <authorList>
            <person name="Li T."/>
            <person name="Hu X."/>
            <person name="Zhang T."/>
            <person name="Song X."/>
            <person name="Zhang H."/>
            <person name="Dai N."/>
            <person name="Sheng W."/>
            <person name="Hou X."/>
            <person name="Wei L."/>
        </authorList>
    </citation>
    <scope>NUCLEOTIDE SEQUENCE</scope>
    <source>
        <strain evidence="1">KEN1</strain>
        <tissue evidence="1">Leaf</tissue>
    </source>
</reference>
<organism evidence="1">
    <name type="scientific">Sesamum latifolium</name>
    <dbReference type="NCBI Taxonomy" id="2727402"/>
    <lineage>
        <taxon>Eukaryota</taxon>
        <taxon>Viridiplantae</taxon>
        <taxon>Streptophyta</taxon>
        <taxon>Embryophyta</taxon>
        <taxon>Tracheophyta</taxon>
        <taxon>Spermatophyta</taxon>
        <taxon>Magnoliopsida</taxon>
        <taxon>eudicotyledons</taxon>
        <taxon>Gunneridae</taxon>
        <taxon>Pentapetalae</taxon>
        <taxon>asterids</taxon>
        <taxon>lamiids</taxon>
        <taxon>Lamiales</taxon>
        <taxon>Pedaliaceae</taxon>
        <taxon>Sesamum</taxon>
    </lineage>
</organism>
<reference evidence="1" key="2">
    <citation type="journal article" date="2024" name="Plant">
        <title>Genomic evolution and insights into agronomic trait innovations of Sesamum species.</title>
        <authorList>
            <person name="Miao H."/>
            <person name="Wang L."/>
            <person name="Qu L."/>
            <person name="Liu H."/>
            <person name="Sun Y."/>
            <person name="Le M."/>
            <person name="Wang Q."/>
            <person name="Wei S."/>
            <person name="Zheng Y."/>
            <person name="Lin W."/>
            <person name="Duan Y."/>
            <person name="Cao H."/>
            <person name="Xiong S."/>
            <person name="Wang X."/>
            <person name="Wei L."/>
            <person name="Li C."/>
            <person name="Ma Q."/>
            <person name="Ju M."/>
            <person name="Zhao R."/>
            <person name="Li G."/>
            <person name="Mu C."/>
            <person name="Tian Q."/>
            <person name="Mei H."/>
            <person name="Zhang T."/>
            <person name="Gao T."/>
            <person name="Zhang H."/>
        </authorList>
    </citation>
    <scope>NUCLEOTIDE SEQUENCE</scope>
    <source>
        <strain evidence="1">KEN1</strain>
    </source>
</reference>